<dbReference type="Pfam" id="PF19123">
    <property type="entry name" value="DUF5807"/>
    <property type="match status" value="1"/>
</dbReference>
<protein>
    <submittedName>
        <fullName evidence="1">Uncharacterized protein</fullName>
    </submittedName>
</protein>
<evidence type="ECO:0000313" key="2">
    <source>
        <dbReference type="Proteomes" id="UP001139494"/>
    </source>
</evidence>
<accession>A0A9R1CV83</accession>
<name>A0A9R1CV83_9EURY</name>
<dbReference type="InterPro" id="IPR043830">
    <property type="entry name" value="DUF5807"/>
</dbReference>
<dbReference type="AlphaFoldDB" id="A0A9R1CV83"/>
<comment type="caution">
    <text evidence="1">The sequence shown here is derived from an EMBL/GenBank/DDBJ whole genome shotgun (WGS) entry which is preliminary data.</text>
</comment>
<reference evidence="1" key="1">
    <citation type="journal article" date="2023" name="Front. Microbiol.">
        <title>Genomic-based phylogenetic and metabolic analyses of the genus Natronomonas, and description of Natronomonas aquatica sp. nov.</title>
        <authorList>
            <person name="Garcia-Roldan A."/>
            <person name="Duran-Viseras A."/>
            <person name="de la Haba R.R."/>
            <person name="Corral P."/>
            <person name="Sanchez-Porro C."/>
            <person name="Ventosa A."/>
        </authorList>
    </citation>
    <scope>NUCLEOTIDE SEQUENCE</scope>
    <source>
        <strain evidence="1">F2-12</strain>
    </source>
</reference>
<organism evidence="1 2">
    <name type="scientific">Natronomonas aquatica</name>
    <dbReference type="NCBI Taxonomy" id="2841590"/>
    <lineage>
        <taxon>Archaea</taxon>
        <taxon>Methanobacteriati</taxon>
        <taxon>Methanobacteriota</taxon>
        <taxon>Stenosarchaea group</taxon>
        <taxon>Halobacteria</taxon>
        <taxon>Halobacteriales</taxon>
        <taxon>Natronomonadaceae</taxon>
        <taxon>Natronomonas</taxon>
    </lineage>
</organism>
<dbReference type="EMBL" id="JAHLKM010000028">
    <property type="protein sequence ID" value="MCQ4334547.1"/>
    <property type="molecule type" value="Genomic_DNA"/>
</dbReference>
<keyword evidence="2" id="KW-1185">Reference proteome</keyword>
<sequence>MSDGPETSALQGAFCRGERPDDVLIYLHEEGIGSIEDLLEIGSRVEDGVVLVLPGEEGRAAFEQATGLGAMDFAGMAMDTDGEIDADCTGGTCPDAQNGEDHYVKFLFAFVEEENEAVGGLYAEGDVLHGYAACACGTTYSEKRVIEA</sequence>
<gene>
    <name evidence="1" type="ORF">KM295_13900</name>
</gene>
<dbReference type="Proteomes" id="UP001139494">
    <property type="component" value="Unassembled WGS sequence"/>
</dbReference>
<proteinExistence type="predicted"/>
<evidence type="ECO:0000313" key="1">
    <source>
        <dbReference type="EMBL" id="MCQ4334547.1"/>
    </source>
</evidence>
<dbReference type="RefSeq" id="WP_256030602.1">
    <property type="nucleotide sequence ID" value="NZ_JAHLKM010000028.1"/>
</dbReference>